<dbReference type="InterPro" id="IPR038006">
    <property type="entry name" value="COE_IPT"/>
</dbReference>
<dbReference type="AlphaFoldDB" id="A0AAJ7EDU4"/>
<dbReference type="GO" id="GO:0048468">
    <property type="term" value="P:cell development"/>
    <property type="evidence" value="ECO:0007669"/>
    <property type="project" value="UniProtKB-ARBA"/>
</dbReference>
<evidence type="ECO:0000256" key="3">
    <source>
        <dbReference type="ARBA" id="ARBA00022723"/>
    </source>
</evidence>
<keyword evidence="3 10" id="KW-0479">Metal-binding</keyword>
<dbReference type="GO" id="GO:0003677">
    <property type="term" value="F:DNA binding"/>
    <property type="evidence" value="ECO:0007669"/>
    <property type="project" value="UniProtKB-KW"/>
</dbReference>
<dbReference type="Gene3D" id="2.60.40.10">
    <property type="entry name" value="Immunoglobulins"/>
    <property type="match status" value="1"/>
</dbReference>
<dbReference type="CDD" id="cd11606">
    <property type="entry name" value="COE_DBD"/>
    <property type="match status" value="1"/>
</dbReference>
<evidence type="ECO:0000256" key="9">
    <source>
        <dbReference type="ARBA" id="ARBA00023242"/>
    </source>
</evidence>
<feature type="region of interest" description="Disordered" evidence="11">
    <location>
        <begin position="238"/>
        <end position="261"/>
    </location>
</feature>
<evidence type="ECO:0000256" key="6">
    <source>
        <dbReference type="ARBA" id="ARBA00023015"/>
    </source>
</evidence>
<dbReference type="Pfam" id="PF16422">
    <property type="entry name" value="COE1_DBD"/>
    <property type="match status" value="1"/>
</dbReference>
<evidence type="ECO:0000256" key="10">
    <source>
        <dbReference type="RuleBase" id="RU004489"/>
    </source>
</evidence>
<keyword evidence="6 10" id="KW-0805">Transcription regulation</keyword>
<dbReference type="Gene3D" id="1.10.287.4280">
    <property type="match status" value="1"/>
</dbReference>
<accession>A0AAJ7EDU4</accession>
<dbReference type="CTD" id="45318"/>
<dbReference type="FunFam" id="2.60.40.3180:FF:000003">
    <property type="entry name" value="Knot, isoform C"/>
    <property type="match status" value="1"/>
</dbReference>
<dbReference type="GO" id="GO:0003700">
    <property type="term" value="F:DNA-binding transcription factor activity"/>
    <property type="evidence" value="ECO:0007669"/>
    <property type="project" value="InterPro"/>
</dbReference>
<feature type="region of interest" description="Disordered" evidence="11">
    <location>
        <begin position="1"/>
        <end position="20"/>
    </location>
</feature>
<organism evidence="13">
    <name type="scientific">Papilio xuthus</name>
    <name type="common">Asian swallowtail butterfly</name>
    <dbReference type="NCBI Taxonomy" id="66420"/>
    <lineage>
        <taxon>Eukaryota</taxon>
        <taxon>Metazoa</taxon>
        <taxon>Ecdysozoa</taxon>
        <taxon>Arthropoda</taxon>
        <taxon>Hexapoda</taxon>
        <taxon>Insecta</taxon>
        <taxon>Pterygota</taxon>
        <taxon>Neoptera</taxon>
        <taxon>Endopterygota</taxon>
        <taxon>Lepidoptera</taxon>
        <taxon>Glossata</taxon>
        <taxon>Ditrysia</taxon>
        <taxon>Papilionoidea</taxon>
        <taxon>Papilionidae</taxon>
        <taxon>Papilioninae</taxon>
        <taxon>Papilio</taxon>
    </lineage>
</organism>
<evidence type="ECO:0000256" key="7">
    <source>
        <dbReference type="ARBA" id="ARBA00023125"/>
    </source>
</evidence>
<keyword evidence="9 10" id="KW-0539">Nucleus</keyword>
<protein>
    <submittedName>
        <fullName evidence="13 14">Transcription factor collier isoform X2</fullName>
    </submittedName>
</protein>
<dbReference type="FunFam" id="1.10.287.4280:FF:000001">
    <property type="entry name" value="transcription factor COE1 isoform X2"/>
    <property type="match status" value="1"/>
</dbReference>
<evidence type="ECO:0000256" key="4">
    <source>
        <dbReference type="ARBA" id="ARBA00022771"/>
    </source>
</evidence>
<dbReference type="Pfam" id="PF16423">
    <property type="entry name" value="COE1_HLH"/>
    <property type="match status" value="1"/>
</dbReference>
<comment type="subcellular location">
    <subcellularLocation>
        <location evidence="1 10">Nucleus</location>
    </subcellularLocation>
</comment>
<evidence type="ECO:0000256" key="1">
    <source>
        <dbReference type="ARBA" id="ARBA00004123"/>
    </source>
</evidence>
<evidence type="ECO:0000256" key="8">
    <source>
        <dbReference type="ARBA" id="ARBA00023163"/>
    </source>
</evidence>
<evidence type="ECO:0000259" key="12">
    <source>
        <dbReference type="SMART" id="SM00429"/>
    </source>
</evidence>
<keyword evidence="7 10" id="KW-0238">DNA-binding</keyword>
<dbReference type="FunFam" id="2.60.40.10:FF:000762">
    <property type="entry name" value="transcription factor collier isoform X4"/>
    <property type="match status" value="1"/>
</dbReference>
<dbReference type="GO" id="GO:0008270">
    <property type="term" value="F:zinc ion binding"/>
    <property type="evidence" value="ECO:0007669"/>
    <property type="project" value="UniProtKB-KW"/>
</dbReference>
<dbReference type="Proteomes" id="UP000694872">
    <property type="component" value="Unplaced"/>
</dbReference>
<feature type="domain" description="IPT/TIG" evidence="12">
    <location>
        <begin position="270"/>
        <end position="354"/>
    </location>
</feature>
<dbReference type="RefSeq" id="XP_013173280.1">
    <property type="nucleotide sequence ID" value="XM_013317826.1"/>
</dbReference>
<dbReference type="InterPro" id="IPR014756">
    <property type="entry name" value="Ig_E-set"/>
</dbReference>
<evidence type="ECO:0000256" key="11">
    <source>
        <dbReference type="SAM" id="MobiDB-lite"/>
    </source>
</evidence>
<dbReference type="Gene3D" id="2.60.40.3180">
    <property type="entry name" value="Transcription factor COE1, DNA-binding domain"/>
    <property type="match status" value="1"/>
</dbReference>
<dbReference type="GO" id="GO:0005634">
    <property type="term" value="C:nucleus"/>
    <property type="evidence" value="ECO:0007669"/>
    <property type="project" value="UniProtKB-SubCell"/>
</dbReference>
<keyword evidence="10" id="KW-0217">Developmental protein</keyword>
<evidence type="ECO:0000313" key="14">
    <source>
        <dbReference type="RefSeq" id="XP_013173280.1"/>
    </source>
</evidence>
<dbReference type="RefSeq" id="XP_013173278.1">
    <property type="nucleotide sequence ID" value="XM_013317824.1"/>
</dbReference>
<proteinExistence type="inferred from homology"/>
<name>A0AAJ7EDU4_PAPXU</name>
<dbReference type="InterPro" id="IPR018350">
    <property type="entry name" value="Transcription_factor_COE_CS"/>
</dbReference>
<sequence length="504" mass="55766">MFGLHHQEAAGGLAQPRGPVTSLKEEPLARAWMTPGALVDNTNSSVGVGRAHFEKQPPSNLRKSNFFHFVVALYDRAGQPVEIERTAFIGFIEKDQEAEGQKTNNGIQYRLQLLYANGIRQEQDIFVRLIDSVTKQPIVYEGQDKNPEMCRVLLTHEVMCSRCCDKKSCGNRNETPSDPVIIDRFFLKFFLKCNQNCLKNAGNPRDMRRFQVVISTQVMVDGPLLAISDNMFVHNNSKHGRRAKRLDPSEGTDAAPDNHSGLYPPLPVATPCIKAISPSEGWTAGGSTVIIVGDNFFDGLQVVFGTMLVWSELITSHAIRVQTPPRHIPGVVEVTLSYKSKQFCKGAPGRFVYVSLNEPTIDYGFQRLQKLIPRHPGDPEKLPKEIILKRAADLAEALYSMPRNNQLLPRSPPPSAPFNTYAQDATPHQWTEEEYARSGGSVSPRYCAGAATPHYAQHYAPPTSLFNSTSRMGGLVSSPFSVNPFSLPTCSAQQYAQTAPLASK</sequence>
<dbReference type="Pfam" id="PF01833">
    <property type="entry name" value="TIG"/>
    <property type="match status" value="1"/>
</dbReference>
<dbReference type="PROSITE" id="PS01345">
    <property type="entry name" value="COE"/>
    <property type="match status" value="1"/>
</dbReference>
<gene>
    <name evidence="13 14" type="primary">LOC106121984</name>
</gene>
<dbReference type="GO" id="GO:0048731">
    <property type="term" value="P:system development"/>
    <property type="evidence" value="ECO:0007669"/>
    <property type="project" value="UniProtKB-ARBA"/>
</dbReference>
<dbReference type="InterPro" id="IPR003523">
    <property type="entry name" value="Transcription_factor_COE"/>
</dbReference>
<comment type="similarity">
    <text evidence="2 10">Belongs to the COE family.</text>
</comment>
<dbReference type="InterPro" id="IPR038173">
    <property type="entry name" value="COE_DBD_sf"/>
</dbReference>
<keyword evidence="4 10" id="KW-0863">Zinc-finger</keyword>
<reference evidence="13 14" key="1">
    <citation type="submission" date="2025-04" db="UniProtKB">
        <authorList>
            <consortium name="RefSeq"/>
        </authorList>
    </citation>
    <scope>IDENTIFICATION</scope>
</reference>
<dbReference type="PANTHER" id="PTHR10747">
    <property type="entry name" value="TRANSCRIPTION FACTOR COE FAMILY MEMBER"/>
    <property type="match status" value="1"/>
</dbReference>
<dbReference type="InterPro" id="IPR013783">
    <property type="entry name" value="Ig-like_fold"/>
</dbReference>
<dbReference type="InterPro" id="IPR032200">
    <property type="entry name" value="COE_DBD"/>
</dbReference>
<keyword evidence="8 10" id="KW-0804">Transcription</keyword>
<dbReference type="GeneID" id="106121984"/>
<dbReference type="SMART" id="SM00429">
    <property type="entry name" value="IPT"/>
    <property type="match status" value="1"/>
</dbReference>
<evidence type="ECO:0000313" key="13">
    <source>
        <dbReference type="RefSeq" id="XP_013173278.1"/>
    </source>
</evidence>
<dbReference type="CDD" id="cd01175">
    <property type="entry name" value="IPT_COE"/>
    <property type="match status" value="1"/>
</dbReference>
<dbReference type="InterPro" id="IPR032201">
    <property type="entry name" value="COE_HLH"/>
</dbReference>
<dbReference type="SUPFAM" id="SSF81296">
    <property type="entry name" value="E set domains"/>
    <property type="match status" value="1"/>
</dbReference>
<evidence type="ECO:0000256" key="2">
    <source>
        <dbReference type="ARBA" id="ARBA00010340"/>
    </source>
</evidence>
<dbReference type="InterPro" id="IPR002909">
    <property type="entry name" value="IPT_dom"/>
</dbReference>
<keyword evidence="5 10" id="KW-0862">Zinc</keyword>
<evidence type="ECO:0000256" key="5">
    <source>
        <dbReference type="ARBA" id="ARBA00022833"/>
    </source>
</evidence>